<organism evidence="2 3">
    <name type="scientific">Phocaeicola vulgatus PC510</name>
    <dbReference type="NCBI Taxonomy" id="702446"/>
    <lineage>
        <taxon>Bacteria</taxon>
        <taxon>Pseudomonadati</taxon>
        <taxon>Bacteroidota</taxon>
        <taxon>Bacteroidia</taxon>
        <taxon>Bacteroidales</taxon>
        <taxon>Bacteroidaceae</taxon>
        <taxon>Phocaeicola</taxon>
    </lineage>
</organism>
<gene>
    <name evidence="2" type="ORF">CUU_3611</name>
</gene>
<comment type="caution">
    <text evidence="2">The sequence shown here is derived from an EMBL/GenBank/DDBJ whole genome shotgun (WGS) entry which is preliminary data.</text>
</comment>
<dbReference type="EMBL" id="ADKO01000040">
    <property type="protein sequence ID" value="EFG18539.1"/>
    <property type="molecule type" value="Genomic_DNA"/>
</dbReference>
<reference evidence="2 3" key="1">
    <citation type="journal article" date="2011" name="J. Bacteriol.">
        <title>Draft genome sequence of Bacteroides vulgatus PC510, a strain isolated from human feces.</title>
        <authorList>
            <person name="Cuiv P.O."/>
            <person name="Klaassens E.S."/>
            <person name="Durkin A.S."/>
            <person name="Harkins D.M."/>
            <person name="Foster L."/>
            <person name="McCorrison J."/>
            <person name="Torralba M."/>
            <person name="Nelson K.E."/>
            <person name="Morrison M."/>
        </authorList>
    </citation>
    <scope>NUCLEOTIDE SEQUENCE [LARGE SCALE GENOMIC DNA]</scope>
    <source>
        <strain evidence="2 3">PC510</strain>
    </source>
</reference>
<keyword evidence="1" id="KW-0812">Transmembrane</keyword>
<feature type="transmembrane region" description="Helical" evidence="1">
    <location>
        <begin position="71"/>
        <end position="93"/>
    </location>
</feature>
<evidence type="ECO:0000256" key="1">
    <source>
        <dbReference type="SAM" id="Phobius"/>
    </source>
</evidence>
<protein>
    <submittedName>
        <fullName evidence="2">Conserved domain protein</fullName>
    </submittedName>
</protein>
<name>D4V6H6_PHOVU</name>
<dbReference type="Proteomes" id="UP000004563">
    <property type="component" value="Unassembled WGS sequence"/>
</dbReference>
<keyword evidence="1" id="KW-0472">Membrane</keyword>
<dbReference type="AlphaFoldDB" id="D4V6H6"/>
<accession>D4V6H6</accession>
<evidence type="ECO:0000313" key="3">
    <source>
        <dbReference type="Proteomes" id="UP000004563"/>
    </source>
</evidence>
<keyword evidence="1" id="KW-1133">Transmembrane helix</keyword>
<evidence type="ECO:0000313" key="2">
    <source>
        <dbReference type="EMBL" id="EFG18539.1"/>
    </source>
</evidence>
<sequence length="102" mass="12386">MEQRITSLLLPAPEAELEAERYPKTRWYKEECRNSADEFRQAIFACKTFEEVADILMPEQKTSVWQRIEEYFLRAGFLMLAAMFFYHVVWRLIQKFWLWIVG</sequence>
<proteinExistence type="predicted"/>